<keyword evidence="2" id="KW-1185">Reference proteome</keyword>
<evidence type="ECO:0000313" key="2">
    <source>
        <dbReference type="Proteomes" id="UP000238375"/>
    </source>
</evidence>
<reference evidence="1 2" key="1">
    <citation type="submission" date="2018-03" db="EMBL/GenBank/DDBJ databases">
        <title>Genomic Encyclopedia of Archaeal and Bacterial Type Strains, Phase II (KMG-II): from individual species to whole genera.</title>
        <authorList>
            <person name="Goeker M."/>
        </authorList>
    </citation>
    <scope>NUCLEOTIDE SEQUENCE [LARGE SCALE GENOMIC DNA]</scope>
    <source>
        <strain evidence="1 2">DSM 28354</strain>
    </source>
</reference>
<organism evidence="1 2">
    <name type="scientific">Spirosoma oryzae</name>
    <dbReference type="NCBI Taxonomy" id="1469603"/>
    <lineage>
        <taxon>Bacteria</taxon>
        <taxon>Pseudomonadati</taxon>
        <taxon>Bacteroidota</taxon>
        <taxon>Cytophagia</taxon>
        <taxon>Cytophagales</taxon>
        <taxon>Cytophagaceae</taxon>
        <taxon>Spirosoma</taxon>
    </lineage>
</organism>
<sequence>MDLTKIDALLNATYFYADSTDDQPWRDTFVALIEQVDSLLTLLDQRGQRVDFTQGVGVHGKIQDITSLVHWLHKTLALIAEDGPRAVSQHRINRYFNEGWGRFANGYRLANEFEGDLAFFVDDQRIYLEHHLRRAVDQARHLVTG</sequence>
<dbReference type="OrthoDB" id="956190at2"/>
<gene>
    <name evidence="1" type="ORF">CLV58_13640</name>
</gene>
<evidence type="ECO:0000313" key="1">
    <source>
        <dbReference type="EMBL" id="PRY25905.1"/>
    </source>
</evidence>
<accession>A0A2T0RXJ2</accession>
<name>A0A2T0RXJ2_9BACT</name>
<proteinExistence type="predicted"/>
<dbReference type="EMBL" id="PVTE01000036">
    <property type="protein sequence ID" value="PRY25905.1"/>
    <property type="molecule type" value="Genomic_DNA"/>
</dbReference>
<dbReference type="RefSeq" id="WP_106140654.1">
    <property type="nucleotide sequence ID" value="NZ_PVTE01000036.1"/>
</dbReference>
<dbReference type="Proteomes" id="UP000238375">
    <property type="component" value="Unassembled WGS sequence"/>
</dbReference>
<comment type="caution">
    <text evidence="1">The sequence shown here is derived from an EMBL/GenBank/DDBJ whole genome shotgun (WGS) entry which is preliminary data.</text>
</comment>
<protein>
    <submittedName>
        <fullName evidence="1">Uncharacterized protein</fullName>
    </submittedName>
</protein>
<dbReference type="AlphaFoldDB" id="A0A2T0RXJ2"/>